<dbReference type="InterPro" id="IPR007560">
    <property type="entry name" value="Restrct_endonuc_IV_Mrr"/>
</dbReference>
<dbReference type="Proteomes" id="UP000619838">
    <property type="component" value="Unassembled WGS sequence"/>
</dbReference>
<keyword evidence="4" id="KW-1185">Reference proteome</keyword>
<evidence type="ECO:0000313" key="4">
    <source>
        <dbReference type="Proteomes" id="UP000619838"/>
    </source>
</evidence>
<dbReference type="Pfam" id="PF04471">
    <property type="entry name" value="Mrr_cat"/>
    <property type="match status" value="1"/>
</dbReference>
<proteinExistence type="predicted"/>
<feature type="domain" description="Restriction endonuclease type IV Mrr" evidence="1">
    <location>
        <begin position="162"/>
        <end position="281"/>
    </location>
</feature>
<evidence type="ECO:0000259" key="2">
    <source>
        <dbReference type="Pfam" id="PF14338"/>
    </source>
</evidence>
<dbReference type="GO" id="GO:0004519">
    <property type="term" value="F:endonuclease activity"/>
    <property type="evidence" value="ECO:0007669"/>
    <property type="project" value="UniProtKB-KW"/>
</dbReference>
<evidence type="ECO:0000259" key="1">
    <source>
        <dbReference type="Pfam" id="PF04471"/>
    </source>
</evidence>
<dbReference type="Gene3D" id="3.40.1350.10">
    <property type="match status" value="1"/>
</dbReference>
<sequence length="307" mass="34420">MPIPDFQSIMLPLLEFCADGKEHMNREALDILAARFGLTEEERKMMLPSGQARLFDNRVAWARAHMKMALLLENPRRGVFRITDRGLHILRQAPEKIDLHFLKQFSEYNEARAGNRKKAGDNSKDDVVVAKQDEAQTPEEQIELAYEVVRKNLARELLSQLKSASPAFFEKVVVEVLVKMGYGGSLKDAGQAIGGSGDEGIDGIIKEDRLGLDIIYIQAKKWEATVSRPEIQKFAGALQGKRARKGIFITTSDFSSGSREYVSHIDSKIILIDGVELATYMMDFGVGVSTEAVYELKRLDSDFFTDT</sequence>
<evidence type="ECO:0000313" key="3">
    <source>
        <dbReference type="EMBL" id="MBF0636195.1"/>
    </source>
</evidence>
<comment type="caution">
    <text evidence="3">The sequence shown here is derived from an EMBL/GenBank/DDBJ whole genome shotgun (WGS) entry which is preliminary data.</text>
</comment>
<dbReference type="InterPro" id="IPR011856">
    <property type="entry name" value="tRNA_endonuc-like_dom_sf"/>
</dbReference>
<dbReference type="InterPro" id="IPR025745">
    <property type="entry name" value="Mrr-like_N_dom"/>
</dbReference>
<feature type="domain" description="Restriction system protein Mrr-like N-terminal" evidence="2">
    <location>
        <begin position="6"/>
        <end position="91"/>
    </location>
</feature>
<dbReference type="EMBL" id="JADGII010000004">
    <property type="protein sequence ID" value="MBF0636195.1"/>
    <property type="molecule type" value="Genomic_DNA"/>
</dbReference>
<name>A0ABR9XQ85_9CHLB</name>
<dbReference type="PANTHER" id="PTHR30015">
    <property type="entry name" value="MRR RESTRICTION SYSTEM PROTEIN"/>
    <property type="match status" value="1"/>
</dbReference>
<organism evidence="3 4">
    <name type="scientific">Prosthecochloris ethylica</name>
    <dbReference type="NCBI Taxonomy" id="2743976"/>
    <lineage>
        <taxon>Bacteria</taxon>
        <taxon>Pseudomonadati</taxon>
        <taxon>Chlorobiota</taxon>
        <taxon>Chlorobiia</taxon>
        <taxon>Chlorobiales</taxon>
        <taxon>Chlorobiaceae</taxon>
        <taxon>Prosthecochloris</taxon>
    </lineage>
</organism>
<gene>
    <name evidence="3" type="ORF">INT08_03220</name>
</gene>
<protein>
    <submittedName>
        <fullName evidence="3">Restriction endonuclease</fullName>
    </submittedName>
</protein>
<dbReference type="SUPFAM" id="SSF52980">
    <property type="entry name" value="Restriction endonuclease-like"/>
    <property type="match status" value="1"/>
</dbReference>
<reference evidence="3 4" key="1">
    <citation type="journal article" date="2020" name="Microorganisms">
        <title>Simultaneous Genome Sequencing of Prosthecochloris ethylica and Desulfuromonas acetoxidans within a Syntrophic Mixture Reveals Unique Pili and Protein Interactions.</title>
        <authorList>
            <person name="Kyndt J.A."/>
            <person name="Van Beeumen J.J."/>
            <person name="Meyer T.E."/>
        </authorList>
    </citation>
    <scope>NUCLEOTIDE SEQUENCE [LARGE SCALE GENOMIC DNA]</scope>
    <source>
        <strain evidence="3 4">N3</strain>
    </source>
</reference>
<keyword evidence="3" id="KW-0540">Nuclease</keyword>
<keyword evidence="3" id="KW-0378">Hydrolase</keyword>
<dbReference type="InterPro" id="IPR011335">
    <property type="entry name" value="Restrct_endonuc-II-like"/>
</dbReference>
<keyword evidence="3" id="KW-0255">Endonuclease</keyword>
<dbReference type="RefSeq" id="WP_175186696.1">
    <property type="nucleotide sequence ID" value="NZ_JABVZQ010000001.1"/>
</dbReference>
<accession>A0ABR9XQ85</accession>
<dbReference type="InterPro" id="IPR052906">
    <property type="entry name" value="Type_IV_Methyl-Rstrct_Enzyme"/>
</dbReference>
<dbReference type="PANTHER" id="PTHR30015:SF7">
    <property type="entry name" value="TYPE IV METHYL-DIRECTED RESTRICTION ENZYME ECOKMRR"/>
    <property type="match status" value="1"/>
</dbReference>
<dbReference type="Pfam" id="PF14338">
    <property type="entry name" value="Mrr_N"/>
    <property type="match status" value="1"/>
</dbReference>